<accession>A0A1Y0EI86</accession>
<evidence type="ECO:0000313" key="2">
    <source>
        <dbReference type="EMBL" id="ARU03307.1"/>
    </source>
</evidence>
<keyword evidence="3" id="KW-1185">Reference proteome</keyword>
<proteinExistence type="predicted"/>
<organism evidence="2 3">
    <name type="scientific">Comamonas serinivorans</name>
    <dbReference type="NCBI Taxonomy" id="1082851"/>
    <lineage>
        <taxon>Bacteria</taxon>
        <taxon>Pseudomonadati</taxon>
        <taxon>Pseudomonadota</taxon>
        <taxon>Betaproteobacteria</taxon>
        <taxon>Burkholderiales</taxon>
        <taxon>Comamonadaceae</taxon>
        <taxon>Comamonas</taxon>
    </lineage>
</organism>
<evidence type="ECO:0000259" key="1">
    <source>
        <dbReference type="Pfam" id="PF02464"/>
    </source>
</evidence>
<dbReference type="EMBL" id="CP021455">
    <property type="protein sequence ID" value="ARU03307.1"/>
    <property type="molecule type" value="Genomic_DNA"/>
</dbReference>
<dbReference type="Pfam" id="PF02464">
    <property type="entry name" value="CinA"/>
    <property type="match status" value="1"/>
</dbReference>
<sequence length="167" mass="17328">MTASTPLARSPSDVVALADLLRAKGWKMCTAESCTGGMIGAACIDLAGSSDWFDRGWITYSNTAKVEELGVPLRDIRSEGAVSEVVARAMVAGAVTRAKQAVGVAVTGVAGPGGGSADKPVGTVWFAWSVQGQVHAECQRFDGDRSAVRQATLAHALRVLRERVAAA</sequence>
<name>A0A1Y0EI86_9BURK</name>
<dbReference type="Gene3D" id="3.90.950.20">
    <property type="entry name" value="CinA-like"/>
    <property type="match status" value="1"/>
</dbReference>
<dbReference type="InterPro" id="IPR036653">
    <property type="entry name" value="CinA-like_C"/>
</dbReference>
<dbReference type="Proteomes" id="UP000196138">
    <property type="component" value="Chromosome"/>
</dbReference>
<dbReference type="SUPFAM" id="SSF142433">
    <property type="entry name" value="CinA-like"/>
    <property type="match status" value="1"/>
</dbReference>
<dbReference type="NCBIfam" id="TIGR00199">
    <property type="entry name" value="PncC_domain"/>
    <property type="match status" value="1"/>
</dbReference>
<dbReference type="OrthoDB" id="9801454at2"/>
<dbReference type="AlphaFoldDB" id="A0A1Y0EI86"/>
<feature type="domain" description="CinA C-terminal" evidence="1">
    <location>
        <begin position="17"/>
        <end position="163"/>
    </location>
</feature>
<dbReference type="InterPro" id="IPR008136">
    <property type="entry name" value="CinA_C"/>
</dbReference>
<protein>
    <submittedName>
        <fullName evidence="2">Damage-inducible protein CinA</fullName>
    </submittedName>
</protein>
<evidence type="ECO:0000313" key="3">
    <source>
        <dbReference type="Proteomes" id="UP000196138"/>
    </source>
</evidence>
<dbReference type="KEGG" id="cser:CCO03_00135"/>
<reference evidence="2 3" key="1">
    <citation type="submission" date="2017-05" db="EMBL/GenBank/DDBJ databases">
        <authorList>
            <person name="Song R."/>
            <person name="Chenine A.L."/>
            <person name="Ruprecht R.M."/>
        </authorList>
    </citation>
    <scope>NUCLEOTIDE SEQUENCE [LARGE SCALE GENOMIC DNA]</scope>
    <source>
        <strain evidence="2 3">DSM 26136</strain>
    </source>
</reference>
<dbReference type="RefSeq" id="WP_087275619.1">
    <property type="nucleotide sequence ID" value="NZ_CP021455.1"/>
</dbReference>
<gene>
    <name evidence="2" type="ORF">CCO03_00135</name>
</gene>